<evidence type="ECO:0000256" key="5">
    <source>
        <dbReference type="ARBA" id="ARBA00022801"/>
    </source>
</evidence>
<evidence type="ECO:0000256" key="3">
    <source>
        <dbReference type="ARBA" id="ARBA00011738"/>
    </source>
</evidence>
<dbReference type="PANTHER" id="PTHR32494:SF19">
    <property type="entry name" value="ALLANTOATE DEIMINASE-RELATED"/>
    <property type="match status" value="1"/>
</dbReference>
<dbReference type="PANTHER" id="PTHR32494">
    <property type="entry name" value="ALLANTOATE DEIMINASE-RELATED"/>
    <property type="match status" value="1"/>
</dbReference>
<dbReference type="InterPro" id="IPR001261">
    <property type="entry name" value="ArgE/DapE_CS"/>
</dbReference>
<dbReference type="NCBIfam" id="TIGR01879">
    <property type="entry name" value="hydantase"/>
    <property type="match status" value="1"/>
</dbReference>
<dbReference type="Gene3D" id="3.30.70.360">
    <property type="match status" value="1"/>
</dbReference>
<comment type="subunit">
    <text evidence="3">Homodimer.</text>
</comment>
<sequence>MMRNRMISELRIAADFDALAALTDPGQPWTRRSFTPMFDRGRDWVSRAFADAGLTVRTDAAGNMIGLRPGSDPAARGTILLGSHTDTVPGGGRFDGIAGVIAALEITRALDEAGVTLRHDLAVVDFLAEEVSGFGVSCIGSRGMAGIMPSEWLDRTWEGRSLREAITSVGGNPEALGGALSEPLNGPLRAYLELHIEQGTRLERAGLDLGLVRAIAGITRIEITVKGRPDHAGTTPMDARDDALVTAALLVGQLRAEGARTRDGRHFTTTVGEFEISPGAANVIPGHVRMLVDARAEARPDMEAFIAWTVDLAEATPGVAARVISDNPPVPMDEGLLAALTAAADAGGISHMPLTSGAGHDAAYMARLGPAAMVFVPSKDGRSHCAEEWTEIEQIALGAEVIARAVIALDQQDA</sequence>
<keyword evidence="11" id="KW-1185">Reference proteome</keyword>
<evidence type="ECO:0000313" key="11">
    <source>
        <dbReference type="Proteomes" id="UP000252023"/>
    </source>
</evidence>
<dbReference type="CDD" id="cd03884">
    <property type="entry name" value="M20_bAS"/>
    <property type="match status" value="1"/>
</dbReference>
<feature type="binding site" evidence="8">
    <location>
        <position position="295"/>
    </location>
    <ligand>
        <name>allantoate</name>
        <dbReference type="ChEBI" id="CHEBI:17536"/>
    </ligand>
</feature>
<evidence type="ECO:0000256" key="2">
    <source>
        <dbReference type="ARBA" id="ARBA00006153"/>
    </source>
</evidence>
<evidence type="ECO:0000313" key="10">
    <source>
        <dbReference type="EMBL" id="AXC50683.1"/>
    </source>
</evidence>
<dbReference type="Gene3D" id="3.40.630.10">
    <property type="entry name" value="Zn peptidases"/>
    <property type="match status" value="1"/>
</dbReference>
<comment type="cofactor">
    <cofactor evidence="1">
        <name>Mn(2+)</name>
        <dbReference type="ChEBI" id="CHEBI:29035"/>
    </cofactor>
</comment>
<evidence type="ECO:0000256" key="7">
    <source>
        <dbReference type="PIRSR" id="PIRSR001235-1"/>
    </source>
</evidence>
<dbReference type="KEGG" id="pars:DRW48_14215"/>
<dbReference type="PIRSF" id="PIRSF001235">
    <property type="entry name" value="Amidase_carbamoylase"/>
    <property type="match status" value="1"/>
</dbReference>
<evidence type="ECO:0000256" key="4">
    <source>
        <dbReference type="ARBA" id="ARBA00022723"/>
    </source>
</evidence>
<dbReference type="GO" id="GO:0016813">
    <property type="term" value="F:hydrolase activity, acting on carbon-nitrogen (but not peptide) bonds, in linear amidines"/>
    <property type="evidence" value="ECO:0007669"/>
    <property type="project" value="InterPro"/>
</dbReference>
<feature type="domain" description="Peptidase M20 dimerisation" evidence="9">
    <location>
        <begin position="216"/>
        <end position="314"/>
    </location>
</feature>
<protein>
    <submittedName>
        <fullName evidence="10">Zn-dependent hydrolase</fullName>
    </submittedName>
</protein>
<keyword evidence="7" id="KW-0862">Zinc</keyword>
<keyword evidence="6" id="KW-0464">Manganese</keyword>
<dbReference type="SUPFAM" id="SSF55031">
    <property type="entry name" value="Bacterial exopeptidase dimerisation domain"/>
    <property type="match status" value="1"/>
</dbReference>
<dbReference type="InterPro" id="IPR002933">
    <property type="entry name" value="Peptidase_M20"/>
</dbReference>
<dbReference type="OrthoDB" id="9808195at2"/>
<keyword evidence="4 7" id="KW-0479">Metal-binding</keyword>
<dbReference type="InterPro" id="IPR011650">
    <property type="entry name" value="Peptidase_M20_dimer"/>
</dbReference>
<feature type="binding site" evidence="7">
    <location>
        <position position="84"/>
    </location>
    <ligand>
        <name>Zn(2+)</name>
        <dbReference type="ChEBI" id="CHEBI:29105"/>
        <label>1</label>
    </ligand>
</feature>
<accession>A0A344PMS8</accession>
<feature type="binding site" evidence="7">
    <location>
        <position position="95"/>
    </location>
    <ligand>
        <name>Zn(2+)</name>
        <dbReference type="ChEBI" id="CHEBI:29105"/>
        <label>1</label>
    </ligand>
</feature>
<name>A0A344PMS8_9RHOB</name>
<dbReference type="NCBIfam" id="NF009531">
    <property type="entry name" value="PRK12893.1-5"/>
    <property type="match status" value="1"/>
</dbReference>
<dbReference type="EMBL" id="CP030918">
    <property type="protein sequence ID" value="AXC50683.1"/>
    <property type="molecule type" value="Genomic_DNA"/>
</dbReference>
<dbReference type="Proteomes" id="UP000252023">
    <property type="component" value="Chromosome"/>
</dbReference>
<feature type="binding site" evidence="7">
    <location>
        <position position="195"/>
    </location>
    <ligand>
        <name>Zn(2+)</name>
        <dbReference type="ChEBI" id="CHEBI:29105"/>
        <label>1</label>
    </ligand>
</feature>
<evidence type="ECO:0000256" key="1">
    <source>
        <dbReference type="ARBA" id="ARBA00001936"/>
    </source>
</evidence>
<proteinExistence type="inferred from homology"/>
<dbReference type="PROSITE" id="PS00758">
    <property type="entry name" value="ARGE_DAPE_CPG2_1"/>
    <property type="match status" value="1"/>
</dbReference>
<reference evidence="11" key="1">
    <citation type="submission" date="2018-07" db="EMBL/GenBank/DDBJ databases">
        <title>Genome sequencing of Paracoccus sp. SC2-6.</title>
        <authorList>
            <person name="Heo J."/>
            <person name="Kim S.-J."/>
            <person name="Kwon S.-W."/>
        </authorList>
    </citation>
    <scope>NUCLEOTIDE SEQUENCE [LARGE SCALE GENOMIC DNA]</scope>
    <source>
        <strain evidence="11">SC2-6</strain>
    </source>
</reference>
<dbReference type="AlphaFoldDB" id="A0A344PMS8"/>
<organism evidence="10 11">
    <name type="scientific">Paracoccus suum</name>
    <dbReference type="NCBI Taxonomy" id="2259340"/>
    <lineage>
        <taxon>Bacteria</taxon>
        <taxon>Pseudomonadati</taxon>
        <taxon>Pseudomonadota</taxon>
        <taxon>Alphaproteobacteria</taxon>
        <taxon>Rhodobacterales</taxon>
        <taxon>Paracoccaceae</taxon>
        <taxon>Paracoccus</taxon>
    </lineage>
</organism>
<evidence type="ECO:0000259" key="9">
    <source>
        <dbReference type="Pfam" id="PF07687"/>
    </source>
</evidence>
<feature type="binding site" evidence="7">
    <location>
        <position position="384"/>
    </location>
    <ligand>
        <name>Zn(2+)</name>
        <dbReference type="ChEBI" id="CHEBI:29105"/>
        <label>2</label>
    </ligand>
</feature>
<dbReference type="SUPFAM" id="SSF53187">
    <property type="entry name" value="Zn-dependent exopeptidases"/>
    <property type="match status" value="1"/>
</dbReference>
<dbReference type="Pfam" id="PF01546">
    <property type="entry name" value="Peptidase_M20"/>
    <property type="match status" value="1"/>
</dbReference>
<feature type="binding site" evidence="7">
    <location>
        <position position="130"/>
    </location>
    <ligand>
        <name>Zn(2+)</name>
        <dbReference type="ChEBI" id="CHEBI:29105"/>
        <label>2</label>
    </ligand>
</feature>
<feature type="binding site" evidence="7">
    <location>
        <position position="95"/>
    </location>
    <ligand>
        <name>Zn(2+)</name>
        <dbReference type="ChEBI" id="CHEBI:29105"/>
        <label>2</label>
    </ligand>
</feature>
<dbReference type="InterPro" id="IPR010158">
    <property type="entry name" value="Amidase_Cbmase"/>
</dbReference>
<dbReference type="Pfam" id="PF07687">
    <property type="entry name" value="M20_dimer"/>
    <property type="match status" value="1"/>
</dbReference>
<dbReference type="GO" id="GO:0046872">
    <property type="term" value="F:metal ion binding"/>
    <property type="evidence" value="ECO:0007669"/>
    <property type="project" value="UniProtKB-KW"/>
</dbReference>
<comment type="cofactor">
    <cofactor evidence="7">
        <name>Zn(2+)</name>
        <dbReference type="ChEBI" id="CHEBI:29105"/>
    </cofactor>
    <text evidence="7">Binds 2 Zn(2+) ions per subunit.</text>
</comment>
<feature type="binding site" evidence="8">
    <location>
        <position position="282"/>
    </location>
    <ligand>
        <name>allantoate</name>
        <dbReference type="ChEBI" id="CHEBI:17536"/>
    </ligand>
</feature>
<gene>
    <name evidence="10" type="ORF">DRW48_14215</name>
</gene>
<comment type="similarity">
    <text evidence="2">Belongs to the peptidase M20 family.</text>
</comment>
<keyword evidence="5 10" id="KW-0378">Hydrolase</keyword>
<feature type="binding site" evidence="8">
    <location>
        <position position="220"/>
    </location>
    <ligand>
        <name>allantoate</name>
        <dbReference type="ChEBI" id="CHEBI:17536"/>
    </ligand>
</feature>
<dbReference type="InterPro" id="IPR036264">
    <property type="entry name" value="Bact_exopeptidase_dim_dom"/>
</dbReference>
<evidence type="ECO:0000256" key="6">
    <source>
        <dbReference type="ARBA" id="ARBA00023211"/>
    </source>
</evidence>
<evidence type="ECO:0000256" key="8">
    <source>
        <dbReference type="PIRSR" id="PIRSR001235-2"/>
    </source>
</evidence>